<dbReference type="Proteomes" id="UP001235840">
    <property type="component" value="Unassembled WGS sequence"/>
</dbReference>
<keyword evidence="3" id="KW-1185">Reference proteome</keyword>
<dbReference type="EMBL" id="JAUSTY010000005">
    <property type="protein sequence ID" value="MDQ0165760.1"/>
    <property type="molecule type" value="Genomic_DNA"/>
</dbReference>
<accession>A0ABT9VXN5</accession>
<evidence type="ECO:0000313" key="2">
    <source>
        <dbReference type="EMBL" id="MDQ0165760.1"/>
    </source>
</evidence>
<protein>
    <submittedName>
        <fullName evidence="2">Uncharacterized protein</fullName>
    </submittedName>
</protein>
<proteinExistence type="predicted"/>
<name>A0ABT9VXN5_9BACI</name>
<sequence>MKDSRIKIINKKHIVTVTLVLVLGLIIYPFLSSYIEYMQSRIINEHRAEFQNNLLRSIKDQTTFVMKDITPFQWDELHIFYPYTTRTEMEERLGTTWTTATSYFSYLIESKNFLGEYPLDNDLFHKLVFLDDGSVVLDITLDRMQVDFTRNKELVLSNCTGTERITENK</sequence>
<comment type="caution">
    <text evidence="2">The sequence shown here is derived from an EMBL/GenBank/DDBJ whole genome shotgun (WGS) entry which is preliminary data.</text>
</comment>
<feature type="transmembrane region" description="Helical" evidence="1">
    <location>
        <begin position="12"/>
        <end position="31"/>
    </location>
</feature>
<keyword evidence="1" id="KW-1133">Transmembrane helix</keyword>
<evidence type="ECO:0000256" key="1">
    <source>
        <dbReference type="SAM" id="Phobius"/>
    </source>
</evidence>
<gene>
    <name evidence="2" type="ORF">J2S11_001661</name>
</gene>
<reference evidence="2 3" key="1">
    <citation type="submission" date="2023-07" db="EMBL/GenBank/DDBJ databases">
        <title>Genomic Encyclopedia of Type Strains, Phase IV (KMG-IV): sequencing the most valuable type-strain genomes for metagenomic binning, comparative biology and taxonomic classification.</title>
        <authorList>
            <person name="Goeker M."/>
        </authorList>
    </citation>
    <scope>NUCLEOTIDE SEQUENCE [LARGE SCALE GENOMIC DNA]</scope>
    <source>
        <strain evidence="2 3">DSM 12751</strain>
    </source>
</reference>
<evidence type="ECO:0000313" key="3">
    <source>
        <dbReference type="Proteomes" id="UP001235840"/>
    </source>
</evidence>
<keyword evidence="1" id="KW-0472">Membrane</keyword>
<keyword evidence="1" id="KW-0812">Transmembrane</keyword>
<dbReference type="RefSeq" id="WP_307393236.1">
    <property type="nucleotide sequence ID" value="NZ_BAAADK010000011.1"/>
</dbReference>
<organism evidence="2 3">
    <name type="scientific">Caldalkalibacillus horti</name>
    <dbReference type="NCBI Taxonomy" id="77523"/>
    <lineage>
        <taxon>Bacteria</taxon>
        <taxon>Bacillati</taxon>
        <taxon>Bacillota</taxon>
        <taxon>Bacilli</taxon>
        <taxon>Bacillales</taxon>
        <taxon>Bacillaceae</taxon>
        <taxon>Caldalkalibacillus</taxon>
    </lineage>
</organism>